<gene>
    <name evidence="2" type="ORF">DQG23_33855</name>
</gene>
<dbReference type="Proteomes" id="UP000250369">
    <property type="component" value="Unassembled WGS sequence"/>
</dbReference>
<protein>
    <recommendedName>
        <fullName evidence="1">DUF4062 domain-containing protein</fullName>
    </recommendedName>
</protein>
<evidence type="ECO:0000259" key="1">
    <source>
        <dbReference type="Pfam" id="PF13271"/>
    </source>
</evidence>
<evidence type="ECO:0000313" key="2">
    <source>
        <dbReference type="EMBL" id="RAV12969.1"/>
    </source>
</evidence>
<accession>A0A329LYQ7</accession>
<evidence type="ECO:0000313" key="3">
    <source>
        <dbReference type="Proteomes" id="UP000250369"/>
    </source>
</evidence>
<proteinExistence type="predicted"/>
<organism evidence="2 3">
    <name type="scientific">Paenibacillus contaminans</name>
    <dbReference type="NCBI Taxonomy" id="450362"/>
    <lineage>
        <taxon>Bacteria</taxon>
        <taxon>Bacillati</taxon>
        <taxon>Bacillota</taxon>
        <taxon>Bacilli</taxon>
        <taxon>Bacillales</taxon>
        <taxon>Paenibacillaceae</taxon>
        <taxon>Paenibacillus</taxon>
    </lineage>
</organism>
<dbReference type="EMBL" id="QMFB01000031">
    <property type="protein sequence ID" value="RAV12969.1"/>
    <property type="molecule type" value="Genomic_DNA"/>
</dbReference>
<name>A0A329LYQ7_9BACL</name>
<keyword evidence="3" id="KW-1185">Reference proteome</keyword>
<dbReference type="InterPro" id="IPR025139">
    <property type="entry name" value="DUF4062"/>
</dbReference>
<feature type="domain" description="DUF4062" evidence="1">
    <location>
        <begin position="14"/>
        <end position="100"/>
    </location>
</feature>
<reference evidence="2 3" key="1">
    <citation type="journal article" date="2009" name="Int. J. Syst. Evol. Microbiol.">
        <title>Paenibacillus contaminans sp. nov., isolated from a contaminated laboratory plate.</title>
        <authorList>
            <person name="Chou J.H."/>
            <person name="Lee J.H."/>
            <person name="Lin M.C."/>
            <person name="Chang P.S."/>
            <person name="Arun A.B."/>
            <person name="Young C.C."/>
            <person name="Chen W.M."/>
        </authorList>
    </citation>
    <scope>NUCLEOTIDE SEQUENCE [LARGE SCALE GENOMIC DNA]</scope>
    <source>
        <strain evidence="2 3">CKOBP-6</strain>
    </source>
</reference>
<comment type="caution">
    <text evidence="2">The sequence shown here is derived from an EMBL/GenBank/DDBJ whole genome shotgun (WGS) entry which is preliminary data.</text>
</comment>
<dbReference type="AlphaFoldDB" id="A0A329LYQ7"/>
<dbReference type="Pfam" id="PF13271">
    <property type="entry name" value="DUF4062"/>
    <property type="match status" value="1"/>
</dbReference>
<sequence length="394" mass="45121">MRTGEWLPLASRAKIFISSVAQDDFTPLRHDVFTKLTELGHEPLMFERNFGPWPAHTDPIRKCLEIVEESDIYLLFIKNKAGTYLKASERTVTHLEFLHARKHKKTILVFADNAVMSLYFKEVQKTIGDYVSMFQSDHKRPPRFAEVLDMLRESPSVPSFVDPYIWMFIYDLVQKGIYVESLATGVGIDWGSYFSNLLRRGALLLPEADRMDHNARMVELFADFRGLTSVLLPVIAFKGFRDADKFLALVQGRMKGGTIAARFAEYTSEELGSIKDCSTVTLYGKKDDVMRIVGQTDEAAGKDVIELNDPDSYVVAAHRNSGREPMLFFREEKHMFYFCLPVGDFVATFHFPSDKTWDTQKFWLYNQEIINGIMEKNFTVLELVQLLLGGMDLG</sequence>